<name>A0A0V7ZR77_9CYAN</name>
<dbReference type="Gene3D" id="3.40.50.410">
    <property type="entry name" value="von Willebrand factor, type A domain"/>
    <property type="match status" value="1"/>
</dbReference>
<dbReference type="InterPro" id="IPR002035">
    <property type="entry name" value="VWF_A"/>
</dbReference>
<evidence type="ECO:0000256" key="8">
    <source>
        <dbReference type="SAM" id="SignalP"/>
    </source>
</evidence>
<keyword evidence="7" id="KW-0325">Glycoprotein</keyword>
<dbReference type="SUPFAM" id="SSF53300">
    <property type="entry name" value="vWA-like"/>
    <property type="match status" value="1"/>
</dbReference>
<dbReference type="PANTHER" id="PTHR10082:SF3">
    <property type="entry name" value="INTEGRIN BETA-LIKE PROTEIN 1"/>
    <property type="match status" value="1"/>
</dbReference>
<evidence type="ECO:0000256" key="2">
    <source>
        <dbReference type="ARBA" id="ARBA00007449"/>
    </source>
</evidence>
<evidence type="ECO:0000256" key="5">
    <source>
        <dbReference type="ARBA" id="ARBA00023136"/>
    </source>
</evidence>
<feature type="domain" description="VWFA" evidence="9">
    <location>
        <begin position="79"/>
        <end position="298"/>
    </location>
</feature>
<evidence type="ECO:0000256" key="3">
    <source>
        <dbReference type="ARBA" id="ARBA00022692"/>
    </source>
</evidence>
<evidence type="ECO:0000256" key="4">
    <source>
        <dbReference type="ARBA" id="ARBA00023037"/>
    </source>
</evidence>
<feature type="chain" id="PRO_5007438851" description="VWFA domain-containing protein" evidence="8">
    <location>
        <begin position="33"/>
        <end position="411"/>
    </location>
</feature>
<dbReference type="Pfam" id="PF00362">
    <property type="entry name" value="Integrin_beta"/>
    <property type="match status" value="1"/>
</dbReference>
<dbReference type="AlphaFoldDB" id="A0A0V7ZR77"/>
<dbReference type="GO" id="GO:0009986">
    <property type="term" value="C:cell surface"/>
    <property type="evidence" value="ECO:0007669"/>
    <property type="project" value="TreeGrafter"/>
</dbReference>
<dbReference type="OrthoDB" id="476298at2"/>
<dbReference type="GO" id="GO:0007160">
    <property type="term" value="P:cell-matrix adhesion"/>
    <property type="evidence" value="ECO:0007669"/>
    <property type="project" value="TreeGrafter"/>
</dbReference>
<dbReference type="PROSITE" id="PS50234">
    <property type="entry name" value="VWFA"/>
    <property type="match status" value="1"/>
</dbReference>
<dbReference type="InterPro" id="IPR002369">
    <property type="entry name" value="Integrin_bsu_VWA"/>
</dbReference>
<comment type="subcellular location">
    <subcellularLocation>
        <location evidence="1">Membrane</location>
        <topology evidence="1">Single-pass type I membrane protein</topology>
    </subcellularLocation>
</comment>
<comment type="similarity">
    <text evidence="2">Belongs to the integrin beta chain family.</text>
</comment>
<dbReference type="GO" id="GO:0016477">
    <property type="term" value="P:cell migration"/>
    <property type="evidence" value="ECO:0007669"/>
    <property type="project" value="TreeGrafter"/>
</dbReference>
<dbReference type="GO" id="GO:0005178">
    <property type="term" value="F:integrin binding"/>
    <property type="evidence" value="ECO:0007669"/>
    <property type="project" value="TreeGrafter"/>
</dbReference>
<proteinExistence type="inferred from homology"/>
<dbReference type="Proteomes" id="UP000053372">
    <property type="component" value="Unassembled WGS sequence"/>
</dbReference>
<dbReference type="RefSeq" id="WP_027844246.1">
    <property type="nucleotide sequence ID" value="NZ_LMTZ01000090.1"/>
</dbReference>
<comment type="caution">
    <text evidence="10">The sequence shown here is derived from an EMBL/GenBank/DDBJ whole genome shotgun (WGS) entry which is preliminary data.</text>
</comment>
<reference evidence="10 12" key="1">
    <citation type="journal article" date="2015" name="Genome Announc.">
        <title>Draft Genome of the Euendolithic (true boring) Cyanobacterium Mastigocoleus testarum strain BC008.</title>
        <authorList>
            <person name="Guida B.S."/>
            <person name="Garcia-Pichel F."/>
        </authorList>
    </citation>
    <scope>NUCLEOTIDE SEQUENCE [LARGE SCALE GENOMIC DNA]</scope>
    <source>
        <strain evidence="10 12">BC008</strain>
    </source>
</reference>
<dbReference type="PRINTS" id="PR01186">
    <property type="entry name" value="INTEGRINB"/>
</dbReference>
<dbReference type="InterPro" id="IPR015812">
    <property type="entry name" value="Integrin_bsu"/>
</dbReference>
<keyword evidence="5" id="KW-0472">Membrane</keyword>
<dbReference type="GO" id="GO:0008305">
    <property type="term" value="C:integrin complex"/>
    <property type="evidence" value="ECO:0007669"/>
    <property type="project" value="TreeGrafter"/>
</dbReference>
<dbReference type="GO" id="GO:0098609">
    <property type="term" value="P:cell-cell adhesion"/>
    <property type="evidence" value="ECO:0007669"/>
    <property type="project" value="TreeGrafter"/>
</dbReference>
<dbReference type="GO" id="GO:0033627">
    <property type="term" value="P:cell adhesion mediated by integrin"/>
    <property type="evidence" value="ECO:0007669"/>
    <property type="project" value="TreeGrafter"/>
</dbReference>
<sequence length="411" mass="43945">MHSLIKNFSKILLGTVLSVSFTGILNPSQALAESKIKSITPAPKNASVSPDTYNVYLDANDPLSVDIQVKIPTKPIKLDLFLLEDVSGSFVDDLKNIQNLVPSLVDSVKGTVSDAQFGVGSFIDKPISPFGSSSSFVYKTDLGLTSDVTKLQTTVNNLFAKGGSDFPESQLEALLQAAVRGENEIGFREDAFKVVVLSTDAQFHKAGDHPSVPANNGDAILDGNKPGTGEDYPAIEQVKQKLEDANIIPIFAVTKNVRSDYENLVNNFGFGSVVELSPDSSNLINAINLGLSDVFKDITLDVVGDDFGYVANTQPRIFPNVPAGESRTFNVTLLADGINDKDDSLSLVAPGFGRVDINVDVKYSKNPIQSVPEPTTIFGLLVVCAFGLTGQSSLTSNLKKSTSLKNSKSLH</sequence>
<organism evidence="10 12">
    <name type="scientific">Mastigocoleus testarum BC008</name>
    <dbReference type="NCBI Taxonomy" id="371196"/>
    <lineage>
        <taxon>Bacteria</taxon>
        <taxon>Bacillati</taxon>
        <taxon>Cyanobacteriota</taxon>
        <taxon>Cyanophyceae</taxon>
        <taxon>Nostocales</taxon>
        <taxon>Hapalosiphonaceae</taxon>
        <taxon>Mastigocoleus</taxon>
    </lineage>
</organism>
<keyword evidence="6" id="KW-1015">Disulfide bond</keyword>
<keyword evidence="4" id="KW-0401">Integrin</keyword>
<dbReference type="NCBIfam" id="TIGR02595">
    <property type="entry name" value="PEP_CTERM"/>
    <property type="match status" value="1"/>
</dbReference>
<evidence type="ECO:0000256" key="7">
    <source>
        <dbReference type="ARBA" id="ARBA00023180"/>
    </source>
</evidence>
<protein>
    <recommendedName>
        <fullName evidence="9">VWFA domain-containing protein</fullName>
    </recommendedName>
</protein>
<feature type="signal peptide" evidence="8">
    <location>
        <begin position="1"/>
        <end position="32"/>
    </location>
</feature>
<evidence type="ECO:0000313" key="11">
    <source>
        <dbReference type="EMBL" id="KST67111.1"/>
    </source>
</evidence>
<keyword evidence="8" id="KW-0732">Signal</keyword>
<evidence type="ECO:0000313" key="10">
    <source>
        <dbReference type="EMBL" id="KST67000.1"/>
    </source>
</evidence>
<dbReference type="EMBL" id="LMTZ01000092">
    <property type="protein sequence ID" value="KST67000.1"/>
    <property type="molecule type" value="Genomic_DNA"/>
</dbReference>
<dbReference type="SMART" id="SM00187">
    <property type="entry name" value="INB"/>
    <property type="match status" value="1"/>
</dbReference>
<evidence type="ECO:0000256" key="1">
    <source>
        <dbReference type="ARBA" id="ARBA00004479"/>
    </source>
</evidence>
<keyword evidence="12" id="KW-1185">Reference proteome</keyword>
<keyword evidence="3" id="KW-0812">Transmembrane</keyword>
<dbReference type="InterPro" id="IPR036465">
    <property type="entry name" value="vWFA_dom_sf"/>
</dbReference>
<evidence type="ECO:0000313" key="12">
    <source>
        <dbReference type="Proteomes" id="UP000053372"/>
    </source>
</evidence>
<dbReference type="GO" id="GO:0007229">
    <property type="term" value="P:integrin-mediated signaling pathway"/>
    <property type="evidence" value="ECO:0007669"/>
    <property type="project" value="UniProtKB-KW"/>
</dbReference>
<gene>
    <name evidence="10" type="ORF">BC008_27820</name>
    <name evidence="11" type="ORF">BC008_28360</name>
</gene>
<dbReference type="PANTHER" id="PTHR10082">
    <property type="entry name" value="INTEGRIN BETA SUBUNIT"/>
    <property type="match status" value="1"/>
</dbReference>
<accession>A0A0V7ZR77</accession>
<dbReference type="GO" id="GO:0005925">
    <property type="term" value="C:focal adhesion"/>
    <property type="evidence" value="ECO:0007669"/>
    <property type="project" value="TreeGrafter"/>
</dbReference>
<evidence type="ECO:0000256" key="6">
    <source>
        <dbReference type="ARBA" id="ARBA00023157"/>
    </source>
</evidence>
<evidence type="ECO:0000259" key="9">
    <source>
        <dbReference type="PROSITE" id="PS50234"/>
    </source>
</evidence>
<dbReference type="InterPro" id="IPR013424">
    <property type="entry name" value="Ice-binding_C"/>
</dbReference>
<dbReference type="EMBL" id="LMTZ01000090">
    <property type="protein sequence ID" value="KST67111.1"/>
    <property type="molecule type" value="Genomic_DNA"/>
</dbReference>